<feature type="region of interest" description="Disordered" evidence="3">
    <location>
        <begin position="184"/>
        <end position="216"/>
    </location>
</feature>
<dbReference type="STRING" id="58343.AQJ46_20090"/>
<dbReference type="InterPro" id="IPR058644">
    <property type="entry name" value="Mtb12-like_C"/>
</dbReference>
<dbReference type="RefSeq" id="WP_059206921.1">
    <property type="nucleotide sequence ID" value="NZ_KQ948661.1"/>
</dbReference>
<feature type="compositionally biased region" description="Low complexity" evidence="3">
    <location>
        <begin position="188"/>
        <end position="204"/>
    </location>
</feature>
<comment type="similarity">
    <text evidence="2">Belongs to the MTB12 family.</text>
</comment>
<protein>
    <recommendedName>
        <fullName evidence="4">Low molecular weight antigen MTB12-like C-terminal domain-containing protein</fullName>
    </recommendedName>
</protein>
<comment type="caution">
    <text evidence="5">The sequence shown here is derived from an EMBL/GenBank/DDBJ whole genome shotgun (WGS) entry which is preliminary data.</text>
</comment>
<feature type="region of interest" description="Disordered" evidence="3">
    <location>
        <begin position="30"/>
        <end position="80"/>
    </location>
</feature>
<dbReference type="EMBL" id="LMWU01000019">
    <property type="protein sequence ID" value="KUN68864.1"/>
    <property type="molecule type" value="Genomic_DNA"/>
</dbReference>
<feature type="compositionally biased region" description="Low complexity" evidence="3">
    <location>
        <begin position="45"/>
        <end position="74"/>
    </location>
</feature>
<evidence type="ECO:0000256" key="2">
    <source>
        <dbReference type="ARBA" id="ARBA00093774"/>
    </source>
</evidence>
<proteinExistence type="inferred from homology"/>
<evidence type="ECO:0000256" key="3">
    <source>
        <dbReference type="SAM" id="MobiDB-lite"/>
    </source>
</evidence>
<accession>A0A124HYS8</accession>
<gene>
    <name evidence="5" type="ORF">AQJ46_20090</name>
</gene>
<feature type="domain" description="Low molecular weight antigen MTB12-like C-terminal" evidence="4">
    <location>
        <begin position="78"/>
        <end position="185"/>
    </location>
</feature>
<evidence type="ECO:0000256" key="1">
    <source>
        <dbReference type="ARBA" id="ARBA00022729"/>
    </source>
</evidence>
<reference evidence="5 6" key="1">
    <citation type="submission" date="2015-10" db="EMBL/GenBank/DDBJ databases">
        <title>Draft genome sequence of Streptomyces canus DSM 40017, type strain for the species Streptomyces canus.</title>
        <authorList>
            <person name="Ruckert C."/>
            <person name="Winkler A."/>
            <person name="Kalinowski J."/>
            <person name="Kampfer P."/>
            <person name="Glaeser S."/>
        </authorList>
    </citation>
    <scope>NUCLEOTIDE SEQUENCE [LARGE SCALE GENOMIC DNA]</scope>
    <source>
        <strain evidence="5 6">DSM 40017</strain>
    </source>
</reference>
<evidence type="ECO:0000259" key="4">
    <source>
        <dbReference type="Pfam" id="PF26580"/>
    </source>
</evidence>
<name>A0A124HYS8_9ACTN</name>
<dbReference type="Pfam" id="PF26580">
    <property type="entry name" value="Mtb12_C"/>
    <property type="match status" value="1"/>
</dbReference>
<evidence type="ECO:0000313" key="5">
    <source>
        <dbReference type="EMBL" id="KUN68864.1"/>
    </source>
</evidence>
<organism evidence="5 6">
    <name type="scientific">Streptomyces canus</name>
    <dbReference type="NCBI Taxonomy" id="58343"/>
    <lineage>
        <taxon>Bacteria</taxon>
        <taxon>Bacillati</taxon>
        <taxon>Actinomycetota</taxon>
        <taxon>Actinomycetes</taxon>
        <taxon>Kitasatosporales</taxon>
        <taxon>Streptomycetaceae</taxon>
        <taxon>Streptomyces</taxon>
        <taxon>Streptomyces aurantiacus group</taxon>
    </lineage>
</organism>
<feature type="compositionally biased region" description="Polar residues" evidence="3">
    <location>
        <begin position="205"/>
        <end position="216"/>
    </location>
</feature>
<evidence type="ECO:0000313" key="6">
    <source>
        <dbReference type="Proteomes" id="UP000053669"/>
    </source>
</evidence>
<dbReference type="Proteomes" id="UP000053669">
    <property type="component" value="Unassembled WGS sequence"/>
</dbReference>
<sequence length="216" mass="21936">MTCANLPARHGTWAVALAVTALVLTGACDDNDGGGDGGASRTARPSAAGSPGATTAGGSPSLSASPAPTATAPSDPRQAEQEIREAWTVLFDPKSSLDQRSDVVEDGDENALMIDNLFRDPSGSKLRAEVTSVTYTSDVHAEVAYDLTREDRRLDPGGPGSAVLQDGGWKVALRTVCALTRHAEDAPEAPSCVVPPSSPLPGSATGSVSSPAGTGR</sequence>
<dbReference type="AlphaFoldDB" id="A0A124HYS8"/>
<keyword evidence="1" id="KW-0732">Signal</keyword>